<proteinExistence type="predicted"/>
<evidence type="ECO:0008006" key="4">
    <source>
        <dbReference type="Google" id="ProtNLM"/>
    </source>
</evidence>
<feature type="signal peptide" evidence="1">
    <location>
        <begin position="1"/>
        <end position="25"/>
    </location>
</feature>
<gene>
    <name evidence="2" type="ORF">GJW-30_1_01209</name>
</gene>
<dbReference type="InterPro" id="IPR010239">
    <property type="entry name" value="CHP02001"/>
</dbReference>
<reference evidence="2 3" key="1">
    <citation type="submission" date="2015-08" db="EMBL/GenBank/DDBJ databases">
        <title>Investigation of the bacterial diversity of lava forest soil.</title>
        <authorList>
            <person name="Lee J.S."/>
        </authorList>
    </citation>
    <scope>NUCLEOTIDE SEQUENCE [LARGE SCALE GENOMIC DNA]</scope>
    <source>
        <strain evidence="2 3">GJW-30</strain>
    </source>
</reference>
<dbReference type="KEGG" id="vgo:GJW-30_1_01209"/>
<sequence>MKVSMLTKVAPLAVAAALFAAPASAADLYVKAPKVAVVEAPSQFDIAFGALVQSDYNFRGISQSDRGAGVGAYFEPRYKFGNFEAYVGIGGLSTALPTQPTAEIDLYGGLRYTWGALTFDVGGIYYYYPREKQQFCIDAGCTGVSSNGAFAPFTLRDTDFAEVYGKVNWTVNDWLGLGAYVYHSPDWLNTGASGTYAGGTVKITAPSTFLPSSIGTYVSAEVAHYWFGTPSAFFTLPFVDYTYWNAGIGFTYKALTLDLRYHDTDLSRGECFALTGDPRGVVSGQSRWCGQSFVAKLSVDTTLSAIK</sequence>
<keyword evidence="3" id="KW-1185">Reference proteome</keyword>
<organism evidence="2 3">
    <name type="scientific">Variibacter gotjawalensis</name>
    <dbReference type="NCBI Taxonomy" id="1333996"/>
    <lineage>
        <taxon>Bacteria</taxon>
        <taxon>Pseudomonadati</taxon>
        <taxon>Pseudomonadota</taxon>
        <taxon>Alphaproteobacteria</taxon>
        <taxon>Hyphomicrobiales</taxon>
        <taxon>Nitrobacteraceae</taxon>
        <taxon>Variibacter</taxon>
    </lineage>
</organism>
<name>A0A0S3PRU6_9BRAD</name>
<dbReference type="AlphaFoldDB" id="A0A0S3PRU6"/>
<feature type="chain" id="PRO_5006615650" description="Outer membrane protein beta-barrel domain-containing protein" evidence="1">
    <location>
        <begin position="26"/>
        <end position="307"/>
    </location>
</feature>
<dbReference type="Proteomes" id="UP000236884">
    <property type="component" value="Chromosome"/>
</dbReference>
<protein>
    <recommendedName>
        <fullName evidence="4">Outer membrane protein beta-barrel domain-containing protein</fullName>
    </recommendedName>
</protein>
<evidence type="ECO:0000313" key="2">
    <source>
        <dbReference type="EMBL" id="BAT58682.1"/>
    </source>
</evidence>
<evidence type="ECO:0000313" key="3">
    <source>
        <dbReference type="Proteomes" id="UP000236884"/>
    </source>
</evidence>
<evidence type="ECO:0000256" key="1">
    <source>
        <dbReference type="SAM" id="SignalP"/>
    </source>
</evidence>
<dbReference type="Pfam" id="PF09694">
    <property type="entry name" value="Gcw_chp"/>
    <property type="match status" value="1"/>
</dbReference>
<accession>A0A0S3PRU6</accession>
<dbReference type="EMBL" id="AP014946">
    <property type="protein sequence ID" value="BAT58682.1"/>
    <property type="molecule type" value="Genomic_DNA"/>
</dbReference>
<keyword evidence="1" id="KW-0732">Signal</keyword>